<proteinExistence type="predicted"/>
<dbReference type="EMBL" id="CP026304">
    <property type="protein sequence ID" value="AVZ76450.1"/>
    <property type="molecule type" value="Genomic_DNA"/>
</dbReference>
<dbReference type="GeneID" id="55660229"/>
<dbReference type="Pfam" id="PF22738">
    <property type="entry name" value="NNH7"/>
    <property type="match status" value="1"/>
</dbReference>
<dbReference type="Proteomes" id="UP000244201">
    <property type="component" value="Chromosome"/>
</dbReference>
<gene>
    <name evidence="2" type="ORF">SLUN_33810</name>
</gene>
<sequence>MRGRQLLSYRDAVAILTGDSAALAAADRALGGALAMATGGVSDTVLSVFDAQGRILRLGRDLTSGLRGSLDSADRATRTERLAAAHAVLVVTAFFEALGEVELPFRLQEVELTRREQIGIAGGDDEGQAFVRALLGTGAPQPAPHLPYERVLVDLHGWYAELTGRLLWFVQGLAVWDRLNETEREATGRAPIGLPRLAIGRYEELYAQLAQEVPEFGFWSGQIEHQATRVSVRHALTGIETALAGLSDLRPLNHTAAALATGYQAALPRPILSEGQAPSGICLPTLGGGYVDPDFRVRAVLEGAQTPAQEGWWEPEPVRSDLTEYLAGVLTSVASTTAPLVVLGQPGAGKSVLTKILSARLPAAGYLPVRIVLREVPADADIQDQIEHAVRAATGERVSWPELVRAADGAVPVLLFDGFDELLQATGLSQSDFLVRVARFQEREADQGRPVFALVTSRTAVADRARYPEGSVALRLEPFRQPQIERWLDLWNRLNRPYLTERGLRPLPAAVAVRHQVLASQPLLLLMLALYDAAGNALQRGAGGDEPIGEAELYEELLASFAVREVGKSATAWRDGELARRAEQELQRLSLISFGMLNRRRQWITTAEAEQDLTALLGRPDPVRDGFRAPLDQGEIALGRFFFVQRAQAIRDEQRLTTYEFLHATFGEYLAARLAVQLLEGLLDQRPALFVGRPSVDDDLLYVLLSYAPLSSRQMLRFVGARIRRIAPEGRQRLGELLITVMADHRNRTEHRFADYRPAVRATSSRHGLYSANLLMLTLLVTGGVKASMLFPDDDKPAAIWHRRVLLWRAAFTEPEWTDFALALSIRHTWDGDRRELDIRPVHDLVDSPEPVDAYWLYGRPPGNEDRGRRVSWARPYPEQIRHKMAVSGGTNDSVVLHAVDPLFDWLAPAVTTFVGTPEGTATSIAHGLTSLWLASGIGVPDAELAALYEHCATFIEPWSGLGDETLRRVIRLVFGQLVTDAARLPADVVDEVLSAPDPGRLDTTCLELKARAALTALAANPTTGLQLCARKSLDALTIAYPARVLALWSESRRYGRAQAQLGRAVSRLLADTPADSLSAVPAELLDRARRFVDGLETDPPGSP</sequence>
<name>A0A2R4TBE3_9ACTN</name>
<evidence type="ECO:0000313" key="2">
    <source>
        <dbReference type="EMBL" id="AVZ76450.1"/>
    </source>
</evidence>
<evidence type="ECO:0000313" key="3">
    <source>
        <dbReference type="Proteomes" id="UP000244201"/>
    </source>
</evidence>
<reference evidence="2 3" key="1">
    <citation type="submission" date="2018-01" db="EMBL/GenBank/DDBJ databases">
        <title>Complete genome sequence of Streptomyces lunaelactis MM109T, a Ferroverdin A producer isolated from cave moonmilk deposits.</title>
        <authorList>
            <person name="Naome A."/>
            <person name="Martinet L."/>
            <person name="Maciejewska M."/>
            <person name="Anderssen S."/>
            <person name="Adam D."/>
            <person name="Tenconi E."/>
            <person name="Deflandre B."/>
            <person name="Arguelles-Arias A."/>
            <person name="Calusinska M."/>
            <person name="Copieters W."/>
            <person name="Karim L."/>
            <person name="Hanikenne M."/>
            <person name="Baurain D."/>
            <person name="van Wezel G."/>
            <person name="Smargiasso N."/>
            <person name="de Pauw E."/>
            <person name="Delfosse P."/>
            <person name="Rigali S."/>
        </authorList>
    </citation>
    <scope>NUCLEOTIDE SEQUENCE [LARGE SCALE GENOMIC DNA]</scope>
    <source>
        <strain evidence="2 3">MM109</strain>
    </source>
</reference>
<protein>
    <recommendedName>
        <fullName evidence="1">NACHT N-terminal Helical domain-containing protein</fullName>
    </recommendedName>
</protein>
<keyword evidence="3" id="KW-1185">Reference proteome</keyword>
<dbReference type="OrthoDB" id="419933at2"/>
<dbReference type="RefSeq" id="WP_108153737.1">
    <property type="nucleotide sequence ID" value="NZ_CP026304.1"/>
</dbReference>
<dbReference type="KEGG" id="slk:SLUN_33810"/>
<organism evidence="2 3">
    <name type="scientific">Streptomyces lunaelactis</name>
    <dbReference type="NCBI Taxonomy" id="1535768"/>
    <lineage>
        <taxon>Bacteria</taxon>
        <taxon>Bacillati</taxon>
        <taxon>Actinomycetota</taxon>
        <taxon>Actinomycetes</taxon>
        <taxon>Kitasatosporales</taxon>
        <taxon>Streptomycetaceae</taxon>
        <taxon>Streptomyces</taxon>
    </lineage>
</organism>
<evidence type="ECO:0000259" key="1">
    <source>
        <dbReference type="Pfam" id="PF22738"/>
    </source>
</evidence>
<dbReference type="AlphaFoldDB" id="A0A2R4TBE3"/>
<feature type="domain" description="NACHT N-terminal Helical" evidence="1">
    <location>
        <begin position="6"/>
        <end position="224"/>
    </location>
</feature>
<dbReference type="InterPro" id="IPR054567">
    <property type="entry name" value="NNH7"/>
</dbReference>
<accession>A0A2R4TBE3</accession>
<dbReference type="Gene3D" id="3.40.50.300">
    <property type="entry name" value="P-loop containing nucleotide triphosphate hydrolases"/>
    <property type="match status" value="1"/>
</dbReference>
<dbReference type="SUPFAM" id="SSF52540">
    <property type="entry name" value="P-loop containing nucleoside triphosphate hydrolases"/>
    <property type="match status" value="1"/>
</dbReference>
<dbReference type="InterPro" id="IPR027417">
    <property type="entry name" value="P-loop_NTPase"/>
</dbReference>